<protein>
    <recommendedName>
        <fullName evidence="3">PD-(D/E)XK nuclease superfamily protein</fullName>
    </recommendedName>
</protein>
<gene>
    <name evidence="1" type="ORF">SAMN04487959_104126</name>
</gene>
<accession>A0A1I3A3Z8</accession>
<name>A0A1I3A3Z8_9GAMM</name>
<dbReference type="RefSeq" id="WP_092844599.1">
    <property type="nucleotide sequence ID" value="NZ_FOPY01000004.1"/>
</dbReference>
<evidence type="ECO:0000313" key="1">
    <source>
        <dbReference type="EMBL" id="SFH44827.1"/>
    </source>
</evidence>
<evidence type="ECO:0008006" key="3">
    <source>
        <dbReference type="Google" id="ProtNLM"/>
    </source>
</evidence>
<dbReference type="Proteomes" id="UP000199040">
    <property type="component" value="Unassembled WGS sequence"/>
</dbReference>
<organism evidence="1 2">
    <name type="scientific">Modicisalibacter xianhensis</name>
    <dbReference type="NCBI Taxonomy" id="442341"/>
    <lineage>
        <taxon>Bacteria</taxon>
        <taxon>Pseudomonadati</taxon>
        <taxon>Pseudomonadota</taxon>
        <taxon>Gammaproteobacteria</taxon>
        <taxon>Oceanospirillales</taxon>
        <taxon>Halomonadaceae</taxon>
        <taxon>Modicisalibacter</taxon>
    </lineage>
</organism>
<keyword evidence="2" id="KW-1185">Reference proteome</keyword>
<dbReference type="EMBL" id="FOPY01000004">
    <property type="protein sequence ID" value="SFH44827.1"/>
    <property type="molecule type" value="Genomic_DNA"/>
</dbReference>
<reference evidence="1 2" key="1">
    <citation type="submission" date="2016-10" db="EMBL/GenBank/DDBJ databases">
        <authorList>
            <person name="de Groot N.N."/>
        </authorList>
    </citation>
    <scope>NUCLEOTIDE SEQUENCE [LARGE SCALE GENOMIC DNA]</scope>
    <source>
        <strain evidence="1 2">CGMCC 1.6848</strain>
    </source>
</reference>
<sequence length="160" mass="17793">MTLSQALEASAHHPFTGALDTAVHSLIDRDRYLLGNARVNERALSFRLALHLQAQLPDWDVDCEYNGWNTPCHAMKHVVTPTHAAATEARTIYPDIAVHRRDTGHNLALIEVVKSESRFGHHQDVKKLKAYKAQMGYEFALLLTLGVGVDAGTHHVEVIV</sequence>
<proteinExistence type="predicted"/>
<dbReference type="STRING" id="442341.SAMN04487959_104126"/>
<evidence type="ECO:0000313" key="2">
    <source>
        <dbReference type="Proteomes" id="UP000199040"/>
    </source>
</evidence>
<dbReference type="AlphaFoldDB" id="A0A1I3A3Z8"/>